<dbReference type="SUPFAM" id="SSF52540">
    <property type="entry name" value="P-loop containing nucleoside triphosphate hydrolases"/>
    <property type="match status" value="1"/>
</dbReference>
<evidence type="ECO:0000313" key="6">
    <source>
        <dbReference type="Proteomes" id="UP000524237"/>
    </source>
</evidence>
<evidence type="ECO:0000313" key="5">
    <source>
        <dbReference type="EMBL" id="MBA8828976.1"/>
    </source>
</evidence>
<dbReference type="SMART" id="SM00382">
    <property type="entry name" value="AAA"/>
    <property type="match status" value="1"/>
</dbReference>
<evidence type="ECO:0000256" key="2">
    <source>
        <dbReference type="ARBA" id="ARBA00022741"/>
    </source>
</evidence>
<protein>
    <submittedName>
        <fullName evidence="5">Iron complex transport system ATP-binding protein</fullName>
    </submittedName>
</protein>
<keyword evidence="1" id="KW-0813">Transport</keyword>
<comment type="caution">
    <text evidence="5">The sequence shown here is derived from an EMBL/GenBank/DDBJ whole genome shotgun (WGS) entry which is preliminary data.</text>
</comment>
<dbReference type="InterPro" id="IPR003439">
    <property type="entry name" value="ABC_transporter-like_ATP-bd"/>
</dbReference>
<dbReference type="InterPro" id="IPR027417">
    <property type="entry name" value="P-loop_NTPase"/>
</dbReference>
<accession>A0A7W3PP73</accession>
<dbReference type="PROSITE" id="PS00211">
    <property type="entry name" value="ABC_TRANSPORTER_1"/>
    <property type="match status" value="1"/>
</dbReference>
<sequence>MITLEDVSIIRQGRPTLDGVNFAVQPGEQWAVIGPNGAGKSTLLSICATVTMPTRGEAYVFGQRLGAVDKAELRRKIGYVTNHHQLEWPLTALEIVLTGFTNSLETPMRWVPTAVELAQAKSQLERFGLREMADTKWMKLSQGELARLLLARALLIPPALLLLDEPAAGLDLGAREQVLDLLAGLTAENPLLATVMITHHLGELPTSTTHAALMFHGRIIASGPAATVLTTENISTTFKRPIAVDYAHGRWSTRSLKP</sequence>
<dbReference type="InterPro" id="IPR017871">
    <property type="entry name" value="ABC_transporter-like_CS"/>
</dbReference>
<evidence type="ECO:0000256" key="3">
    <source>
        <dbReference type="ARBA" id="ARBA00022840"/>
    </source>
</evidence>
<evidence type="ECO:0000259" key="4">
    <source>
        <dbReference type="PROSITE" id="PS50893"/>
    </source>
</evidence>
<dbReference type="AlphaFoldDB" id="A0A7W3PP73"/>
<dbReference type="PROSITE" id="PS50893">
    <property type="entry name" value="ABC_TRANSPORTER_2"/>
    <property type="match status" value="1"/>
</dbReference>
<name>A0A7W3PP73_9MICO</name>
<dbReference type="GO" id="GO:0016887">
    <property type="term" value="F:ATP hydrolysis activity"/>
    <property type="evidence" value="ECO:0007669"/>
    <property type="project" value="InterPro"/>
</dbReference>
<keyword evidence="3 5" id="KW-0067">ATP-binding</keyword>
<reference evidence="5 6" key="1">
    <citation type="submission" date="2020-07" db="EMBL/GenBank/DDBJ databases">
        <title>Sequencing the genomes of 1000 actinobacteria strains.</title>
        <authorList>
            <person name="Klenk H.-P."/>
        </authorList>
    </citation>
    <scope>NUCLEOTIDE SEQUENCE [LARGE SCALE GENOMIC DNA]</scope>
    <source>
        <strain evidence="5 6">DSM 23737</strain>
    </source>
</reference>
<dbReference type="EMBL" id="JACGWU010000002">
    <property type="protein sequence ID" value="MBA8828976.1"/>
    <property type="molecule type" value="Genomic_DNA"/>
</dbReference>
<dbReference type="Pfam" id="PF00005">
    <property type="entry name" value="ABC_tran"/>
    <property type="match status" value="1"/>
</dbReference>
<feature type="domain" description="ABC transporter" evidence="4">
    <location>
        <begin position="2"/>
        <end position="241"/>
    </location>
</feature>
<organism evidence="5 6">
    <name type="scientific">Alpinimonas psychrophila</name>
    <dbReference type="NCBI Taxonomy" id="748908"/>
    <lineage>
        <taxon>Bacteria</taxon>
        <taxon>Bacillati</taxon>
        <taxon>Actinomycetota</taxon>
        <taxon>Actinomycetes</taxon>
        <taxon>Micrococcales</taxon>
        <taxon>Microbacteriaceae</taxon>
        <taxon>Alpinimonas</taxon>
    </lineage>
</organism>
<dbReference type="GO" id="GO:0005524">
    <property type="term" value="F:ATP binding"/>
    <property type="evidence" value="ECO:0007669"/>
    <property type="project" value="UniProtKB-KW"/>
</dbReference>
<dbReference type="InterPro" id="IPR003593">
    <property type="entry name" value="AAA+_ATPase"/>
</dbReference>
<keyword evidence="6" id="KW-1185">Reference proteome</keyword>
<evidence type="ECO:0000256" key="1">
    <source>
        <dbReference type="ARBA" id="ARBA00022448"/>
    </source>
</evidence>
<dbReference type="RefSeq" id="WP_182484410.1">
    <property type="nucleotide sequence ID" value="NZ_JACGWU010000002.1"/>
</dbReference>
<dbReference type="InterPro" id="IPR050153">
    <property type="entry name" value="Metal_Ion_Import_ABC"/>
</dbReference>
<dbReference type="Gene3D" id="3.40.50.300">
    <property type="entry name" value="P-loop containing nucleotide triphosphate hydrolases"/>
    <property type="match status" value="1"/>
</dbReference>
<keyword evidence="2" id="KW-0547">Nucleotide-binding</keyword>
<dbReference type="PANTHER" id="PTHR42734">
    <property type="entry name" value="METAL TRANSPORT SYSTEM ATP-BINDING PROTEIN TM_0124-RELATED"/>
    <property type="match status" value="1"/>
</dbReference>
<gene>
    <name evidence="5" type="ORF">FB555_001074</name>
</gene>
<proteinExistence type="predicted"/>
<dbReference type="Proteomes" id="UP000524237">
    <property type="component" value="Unassembled WGS sequence"/>
</dbReference>